<evidence type="ECO:0000313" key="1">
    <source>
        <dbReference type="EMBL" id="ASG25129.1"/>
    </source>
</evidence>
<dbReference type="Proteomes" id="UP000197153">
    <property type="component" value="Chromosome 4"/>
</dbReference>
<dbReference type="KEGG" id="nao:Y958_29640"/>
<protein>
    <submittedName>
        <fullName evidence="1">Uncharacterized protein</fullName>
    </submittedName>
</protein>
<dbReference type="EMBL" id="CP022113">
    <property type="protein sequence ID" value="ASG25129.1"/>
    <property type="molecule type" value="Genomic_DNA"/>
</dbReference>
<dbReference type="RefSeq" id="WP_088875512.1">
    <property type="nucleotide sequence ID" value="NZ_CP022113.1"/>
</dbReference>
<evidence type="ECO:0000313" key="2">
    <source>
        <dbReference type="Proteomes" id="UP000197153"/>
    </source>
</evidence>
<reference evidence="1 2" key="1">
    <citation type="submission" date="2017-06" db="EMBL/GenBank/DDBJ databases">
        <title>Complete genome sequence of Nitrospirillum amazonense strain CBAmC, an endophytic nitrogen-fixing and plant growth-promoting bacterium, isolated from sugarcane.</title>
        <authorList>
            <person name="Schwab S."/>
            <person name="dos Santos Teixeira K.R."/>
            <person name="Simoes Araujo J.L."/>
            <person name="Soares Vidal M."/>
            <person name="Borges de Freitas H.R."/>
            <person name="Rivello Crivelaro A.L."/>
            <person name="Bueno de Camargo Nunes A."/>
            <person name="dos Santos C.M."/>
            <person name="Palmeira da Silva Rosa D."/>
            <person name="da Silva Padilha D."/>
            <person name="da Silva E."/>
            <person name="Araujo Terra L."/>
            <person name="Soares Mendes V."/>
            <person name="Farinelli L."/>
            <person name="Magalhaes Cruz L."/>
            <person name="Baldani J.I."/>
        </authorList>
    </citation>
    <scope>NUCLEOTIDE SEQUENCE [LARGE SCALE GENOMIC DNA]</scope>
    <source>
        <strain evidence="1 2">CBAmC</strain>
    </source>
</reference>
<accession>A0A248K2W3</accession>
<gene>
    <name evidence="1" type="ORF">Y958_29640</name>
</gene>
<keyword evidence="2" id="KW-1185">Reference proteome</keyword>
<dbReference type="AlphaFoldDB" id="A0A248K2W3"/>
<organism evidence="1 2">
    <name type="scientific">Nitrospirillum viridazoti CBAmc</name>
    <dbReference type="NCBI Taxonomy" id="1441467"/>
    <lineage>
        <taxon>Bacteria</taxon>
        <taxon>Pseudomonadati</taxon>
        <taxon>Pseudomonadota</taxon>
        <taxon>Alphaproteobacteria</taxon>
        <taxon>Rhodospirillales</taxon>
        <taxon>Azospirillaceae</taxon>
        <taxon>Nitrospirillum</taxon>
        <taxon>Nitrospirillum viridazoti</taxon>
    </lineage>
</organism>
<proteinExistence type="predicted"/>
<name>A0A248K2W3_9PROT</name>
<sequence>MPDDGIIITELAGGRAAARAMTPTDEAGLSRLGFLPRDGQLVRSILSVADRIALIQALIDIGALFTDGRDWCPAGVVAHYRDAGHIRQPFRVISWNNPSSFRIREA</sequence>